<dbReference type="PANTHER" id="PTHR36108">
    <property type="entry name" value="COLOSSIN-B-RELATED"/>
    <property type="match status" value="1"/>
</dbReference>
<evidence type="ECO:0000256" key="1">
    <source>
        <dbReference type="ARBA" id="ARBA00007257"/>
    </source>
</evidence>
<keyword evidence="4 7" id="KW-0732">Signal</keyword>
<evidence type="ECO:0000256" key="6">
    <source>
        <dbReference type="SAM" id="Phobius"/>
    </source>
</evidence>
<keyword evidence="6" id="KW-1133">Transmembrane helix</keyword>
<dbReference type="NCBIfam" id="TIGR01167">
    <property type="entry name" value="LPXTG_anchor"/>
    <property type="match status" value="1"/>
</dbReference>
<feature type="transmembrane region" description="Helical" evidence="6">
    <location>
        <begin position="464"/>
        <end position="483"/>
    </location>
</feature>
<comment type="similarity">
    <text evidence="1">Belongs to the serine-aspartate repeat-containing protein (SDr) family.</text>
</comment>
<reference evidence="12" key="1">
    <citation type="journal article" date="2019" name="Int. J. Syst. Evol. Microbiol.">
        <title>The Global Catalogue of Microorganisms (GCM) 10K type strain sequencing project: providing services to taxonomists for standard genome sequencing and annotation.</title>
        <authorList>
            <consortium name="The Broad Institute Genomics Platform"/>
            <consortium name="The Broad Institute Genome Sequencing Center for Infectious Disease"/>
            <person name="Wu L."/>
            <person name="Ma J."/>
        </authorList>
    </citation>
    <scope>NUCLEOTIDE SEQUENCE [LARGE SCALE GENOMIC DNA]</scope>
    <source>
        <strain evidence="12">TISTR 1511</strain>
    </source>
</reference>
<dbReference type="InterPro" id="IPR032364">
    <property type="entry name" value="GramPos_pilinD1_N"/>
</dbReference>
<dbReference type="InterPro" id="IPR048052">
    <property type="entry name" value="FM1-like"/>
</dbReference>
<dbReference type="Pfam" id="PF00746">
    <property type="entry name" value="Gram_pos_anchor"/>
    <property type="match status" value="1"/>
</dbReference>
<proteinExistence type="inferred from homology"/>
<dbReference type="Pfam" id="PF17802">
    <property type="entry name" value="SpaA"/>
    <property type="match status" value="1"/>
</dbReference>
<dbReference type="InterPro" id="IPR013783">
    <property type="entry name" value="Ig-like_fold"/>
</dbReference>
<evidence type="ECO:0000313" key="11">
    <source>
        <dbReference type="EMBL" id="MFD2674512.1"/>
    </source>
</evidence>
<keyword evidence="5" id="KW-0572">Peptidoglycan-anchor</keyword>
<dbReference type="Gene3D" id="2.60.40.10">
    <property type="entry name" value="Immunoglobulins"/>
    <property type="match status" value="2"/>
</dbReference>
<dbReference type="InterPro" id="IPR026466">
    <property type="entry name" value="Fim_isopep_form_D2_dom"/>
</dbReference>
<keyword evidence="2" id="KW-0134">Cell wall</keyword>
<dbReference type="InterPro" id="IPR019931">
    <property type="entry name" value="LPXTG_anchor"/>
</dbReference>
<dbReference type="Pfam" id="PF16555">
    <property type="entry name" value="GramPos_pilinD1"/>
    <property type="match status" value="1"/>
</dbReference>
<feature type="signal peptide" evidence="7">
    <location>
        <begin position="1"/>
        <end position="35"/>
    </location>
</feature>
<evidence type="ECO:0000256" key="2">
    <source>
        <dbReference type="ARBA" id="ARBA00022512"/>
    </source>
</evidence>
<gene>
    <name evidence="11" type="ORF">ACFSUQ_04265</name>
</gene>
<feature type="domain" description="Gram-positive pilin subunit D1 N-terminal" evidence="9">
    <location>
        <begin position="45"/>
        <end position="182"/>
    </location>
</feature>
<evidence type="ECO:0000313" key="12">
    <source>
        <dbReference type="Proteomes" id="UP001597453"/>
    </source>
</evidence>
<feature type="domain" description="Gram-positive cocci surface proteins LPxTG" evidence="8">
    <location>
        <begin position="452"/>
        <end position="487"/>
    </location>
</feature>
<dbReference type="InterPro" id="IPR041033">
    <property type="entry name" value="SpaA_PFL_dom_1"/>
</dbReference>
<accession>A0ABW5RHY2</accession>
<dbReference type="PANTHER" id="PTHR36108:SF13">
    <property type="entry name" value="COLOSSIN-B-RELATED"/>
    <property type="match status" value="1"/>
</dbReference>
<evidence type="ECO:0000259" key="9">
    <source>
        <dbReference type="Pfam" id="PF16555"/>
    </source>
</evidence>
<dbReference type="NCBIfam" id="NF033902">
    <property type="entry name" value="iso_D2_wall_anc"/>
    <property type="match status" value="1"/>
</dbReference>
<comment type="caution">
    <text evidence="11">The sequence shown here is derived from an EMBL/GenBank/DDBJ whole genome shotgun (WGS) entry which is preliminary data.</text>
</comment>
<keyword evidence="3" id="KW-0964">Secreted</keyword>
<feature type="domain" description="SpaA-like prealbumin fold" evidence="10">
    <location>
        <begin position="341"/>
        <end position="438"/>
    </location>
</feature>
<dbReference type="Proteomes" id="UP001597453">
    <property type="component" value="Unassembled WGS sequence"/>
</dbReference>
<evidence type="ECO:0000256" key="5">
    <source>
        <dbReference type="ARBA" id="ARBA00023088"/>
    </source>
</evidence>
<organism evidence="11 12">
    <name type="scientific">Gulosibacter bifidus</name>
    <dbReference type="NCBI Taxonomy" id="272239"/>
    <lineage>
        <taxon>Bacteria</taxon>
        <taxon>Bacillati</taxon>
        <taxon>Actinomycetota</taxon>
        <taxon>Actinomycetes</taxon>
        <taxon>Micrococcales</taxon>
        <taxon>Microbacteriaceae</taxon>
        <taxon>Gulosibacter</taxon>
    </lineage>
</organism>
<sequence length="491" mass="51184">MNTRLSVFGKRVAALAGTVALAAAAVLGGAAAANAATPGNIDFTKTGSITVHKHTEPAANTPNDGTPVTNLPEDNKPLEGVEFKIEKTTINLQDPKAWDTLSEQTPGSVAIDSSFAAQTKATAADGSIAFTGLPLGVYLVTEMNAPADLGIVSKAAPFLVVLPMNTDADEWNYDVHAYPKNSVSQVEKTINAEQDAKTFGQGDIVTWDVDSLVPMAPKTGENTYETINKVSYSDKLDARLAFESVTEVMYNGVALDAADYTVTPTAAGTGGETVVVTLTDSGLAKVQGANGGKQLTFKINTKVVGDIGDGVITNTVKQITNIGTGNTDTEMPSEESKDYWGSFSILKVDQDTDTKVLEGAEFQVFATAEDATAGNNPISINGQNTFTTAADGTVIIGGLNLNADGTARTYYFKETKAPAGYVLDETVREVNVTAGNTTVAPLEVTVTNDEQDGPNLPLTGATGTMLFIGGGLALVALAVGVAMRNQRRARA</sequence>
<keyword evidence="12" id="KW-1185">Reference proteome</keyword>
<dbReference type="NCBIfam" id="TIGR04226">
    <property type="entry name" value="RrgB_K2N_iso_D2"/>
    <property type="match status" value="1"/>
</dbReference>
<protein>
    <submittedName>
        <fullName evidence="11">SpaH/EbpB family LPXTG-anchored major pilin</fullName>
    </submittedName>
</protein>
<evidence type="ECO:0000256" key="7">
    <source>
        <dbReference type="SAM" id="SignalP"/>
    </source>
</evidence>
<keyword evidence="6" id="KW-0812">Transmembrane</keyword>
<evidence type="ECO:0000256" key="4">
    <source>
        <dbReference type="ARBA" id="ARBA00022729"/>
    </source>
</evidence>
<evidence type="ECO:0000259" key="8">
    <source>
        <dbReference type="Pfam" id="PF00746"/>
    </source>
</evidence>
<evidence type="ECO:0000259" key="10">
    <source>
        <dbReference type="Pfam" id="PF17802"/>
    </source>
</evidence>
<feature type="chain" id="PRO_5046912905" evidence="7">
    <location>
        <begin position="36"/>
        <end position="491"/>
    </location>
</feature>
<dbReference type="RefSeq" id="WP_083524472.1">
    <property type="nucleotide sequence ID" value="NZ_JBHUNF010000002.1"/>
</dbReference>
<keyword evidence="6" id="KW-0472">Membrane</keyword>
<dbReference type="Gene3D" id="2.60.40.740">
    <property type="match status" value="1"/>
</dbReference>
<dbReference type="EMBL" id="JBHUNF010000002">
    <property type="protein sequence ID" value="MFD2674512.1"/>
    <property type="molecule type" value="Genomic_DNA"/>
</dbReference>
<evidence type="ECO:0000256" key="3">
    <source>
        <dbReference type="ARBA" id="ARBA00022525"/>
    </source>
</evidence>
<name>A0ABW5RHY2_9MICO</name>